<dbReference type="Proteomes" id="UP001597055">
    <property type="component" value="Unassembled WGS sequence"/>
</dbReference>
<gene>
    <name evidence="1" type="ORF">ACFQ0P_09715</name>
</gene>
<protein>
    <recommendedName>
        <fullName evidence="3">Nucleotidyltransferase</fullName>
    </recommendedName>
</protein>
<accession>A0ABW3AJ31</accession>
<organism evidence="1 2">
    <name type="scientific">Microbacterium insulae</name>
    <dbReference type="NCBI Taxonomy" id="483014"/>
    <lineage>
        <taxon>Bacteria</taxon>
        <taxon>Bacillati</taxon>
        <taxon>Actinomycetota</taxon>
        <taxon>Actinomycetes</taxon>
        <taxon>Micrococcales</taxon>
        <taxon>Microbacteriaceae</taxon>
        <taxon>Microbacterium</taxon>
    </lineage>
</organism>
<sequence>MIDFNASDPRLLDGIDAVVVTLRDQIGLDADTIILVGAACRDILHSALGHELQLRGTEDTDIGIALNDWQIYDLIDHTFTKSGHTGVRYLVDGFPVDIMPFGGIEEPEGIVTPHSRGEEMVVFGFDDVYARAGHLTLPSGNTIRIPSPAGYAALKFRAWIDRSRYGQDKDGKDLAAAVYWYLESASVTERLWGTTEGNELLEEVGWDIELGAARVLGFDIRAQLSPPNLEDLIFRWNQLDLAPLGRALQLAPGANWPRNPERRLALISEVTTGWSSD</sequence>
<evidence type="ECO:0008006" key="3">
    <source>
        <dbReference type="Google" id="ProtNLM"/>
    </source>
</evidence>
<evidence type="ECO:0000313" key="2">
    <source>
        <dbReference type="Proteomes" id="UP001597055"/>
    </source>
</evidence>
<dbReference type="PIRSF" id="PIRSF021525">
    <property type="entry name" value="UCP021525"/>
    <property type="match status" value="1"/>
</dbReference>
<dbReference type="InterPro" id="IPR014513">
    <property type="entry name" value="UCP021525"/>
</dbReference>
<proteinExistence type="predicted"/>
<keyword evidence="2" id="KW-1185">Reference proteome</keyword>
<dbReference type="EMBL" id="JBHTII010000001">
    <property type="protein sequence ID" value="MFD0790678.1"/>
    <property type="molecule type" value="Genomic_DNA"/>
</dbReference>
<reference evidence="2" key="1">
    <citation type="journal article" date="2019" name="Int. J. Syst. Evol. Microbiol.">
        <title>The Global Catalogue of Microorganisms (GCM) 10K type strain sequencing project: providing services to taxonomists for standard genome sequencing and annotation.</title>
        <authorList>
            <consortium name="The Broad Institute Genomics Platform"/>
            <consortium name="The Broad Institute Genome Sequencing Center for Infectious Disease"/>
            <person name="Wu L."/>
            <person name="Ma J."/>
        </authorList>
    </citation>
    <scope>NUCLEOTIDE SEQUENCE [LARGE SCALE GENOMIC DNA]</scope>
    <source>
        <strain evidence="2">CCUG 54523</strain>
    </source>
</reference>
<name>A0ABW3AJ31_9MICO</name>
<evidence type="ECO:0000313" key="1">
    <source>
        <dbReference type="EMBL" id="MFD0790678.1"/>
    </source>
</evidence>
<dbReference type="RefSeq" id="WP_204978499.1">
    <property type="nucleotide sequence ID" value="NZ_JBHTII010000001.1"/>
</dbReference>
<comment type="caution">
    <text evidence="1">The sequence shown here is derived from an EMBL/GenBank/DDBJ whole genome shotgun (WGS) entry which is preliminary data.</text>
</comment>